<dbReference type="EMBL" id="JAUTXU010000053">
    <property type="protein sequence ID" value="KAK3714858.1"/>
    <property type="molecule type" value="Genomic_DNA"/>
</dbReference>
<proteinExistence type="predicted"/>
<name>A0ACC3NDH2_9PEZI</name>
<reference evidence="1" key="1">
    <citation type="submission" date="2023-07" db="EMBL/GenBank/DDBJ databases">
        <title>Black Yeasts Isolated from many extreme environments.</title>
        <authorList>
            <person name="Coleine C."/>
            <person name="Stajich J.E."/>
            <person name="Selbmann L."/>
        </authorList>
    </citation>
    <scope>NUCLEOTIDE SEQUENCE</scope>
    <source>
        <strain evidence="1">CCFEE 5714</strain>
    </source>
</reference>
<evidence type="ECO:0000313" key="1">
    <source>
        <dbReference type="EMBL" id="KAK3714858.1"/>
    </source>
</evidence>
<sequence>MHISLQTLAVALLGVSSVVNAFPGKQPATCKEKKTKTVTVTGAGSYETTCKPVTITNTGECQASFKQYRPMSSADSSKGFYRDENLHDDEEWGLPGFYRNKGFDCQRTNGTEAAGTSTVTKVSTINGPTVTKTEAAGTSTVTKVSTVNGPTVTKTEAAGTSTVTKVSTVNGPTVTKTEAAGTSTVTKTQAAGTSTITKVSTVTQPAGTTTITKTQPAGTTTVTNVSTVTQPGKETTVVSTINDCPTNNGASTYTITKPTTITKTKKCENSPTPYTA</sequence>
<keyword evidence="2" id="KW-1185">Reference proteome</keyword>
<gene>
    <name evidence="1" type="ORF">LTR37_007593</name>
</gene>
<dbReference type="Proteomes" id="UP001281147">
    <property type="component" value="Unassembled WGS sequence"/>
</dbReference>
<comment type="caution">
    <text evidence="1">The sequence shown here is derived from an EMBL/GenBank/DDBJ whole genome shotgun (WGS) entry which is preliminary data.</text>
</comment>
<evidence type="ECO:0000313" key="2">
    <source>
        <dbReference type="Proteomes" id="UP001281147"/>
    </source>
</evidence>
<accession>A0ACC3NDH2</accession>
<protein>
    <submittedName>
        <fullName evidence="1">Uncharacterized protein</fullName>
    </submittedName>
</protein>
<organism evidence="1 2">
    <name type="scientific">Vermiconidia calcicola</name>
    <dbReference type="NCBI Taxonomy" id="1690605"/>
    <lineage>
        <taxon>Eukaryota</taxon>
        <taxon>Fungi</taxon>
        <taxon>Dikarya</taxon>
        <taxon>Ascomycota</taxon>
        <taxon>Pezizomycotina</taxon>
        <taxon>Dothideomycetes</taxon>
        <taxon>Dothideomycetidae</taxon>
        <taxon>Mycosphaerellales</taxon>
        <taxon>Extremaceae</taxon>
        <taxon>Vermiconidia</taxon>
    </lineage>
</organism>